<comment type="caution">
    <text evidence="1">The sequence shown here is derived from an EMBL/GenBank/DDBJ whole genome shotgun (WGS) entry which is preliminary data.</text>
</comment>
<dbReference type="EMBL" id="JAEDAH010000093">
    <property type="protein sequence ID" value="MCA6064827.1"/>
    <property type="molecule type" value="Genomic_DNA"/>
</dbReference>
<organism evidence="1 2">
    <name type="scientific">Thalassolituus marinus</name>
    <dbReference type="NCBI Taxonomy" id="671053"/>
    <lineage>
        <taxon>Bacteria</taxon>
        <taxon>Pseudomonadati</taxon>
        <taxon>Pseudomonadota</taxon>
        <taxon>Gammaproteobacteria</taxon>
        <taxon>Oceanospirillales</taxon>
        <taxon>Oceanospirillaceae</taxon>
        <taxon>Thalassolituus</taxon>
    </lineage>
</organism>
<name>A0ABS7ZT86_9GAMM</name>
<dbReference type="Proteomes" id="UP000714380">
    <property type="component" value="Unassembled WGS sequence"/>
</dbReference>
<proteinExistence type="predicted"/>
<evidence type="ECO:0000313" key="1">
    <source>
        <dbReference type="EMBL" id="MCA6064827.1"/>
    </source>
</evidence>
<dbReference type="RefSeq" id="WP_225676175.1">
    <property type="nucleotide sequence ID" value="NZ_JAEDAH010000093.1"/>
</dbReference>
<accession>A0ABS7ZT86</accession>
<keyword evidence="2" id="KW-1185">Reference proteome</keyword>
<sequence length="196" mass="21836">MKIRDQSLNFEILELDGGTSVLGPGLILNDCTVDSRVSSEHVIIAGLTMTGGNFNQHVELRDFHFENAHLEYVTFTGEFVGCDFGDWDDISISSIKNCNFENCKLDGVRFLNSDMDTITLPGWPHFHIRFPEKCKPNIGFKNLPRKLGITLEVYFDEEPECSAIVGNAQRLAEDNGISLGEIREMLSCIDGVDVGC</sequence>
<protein>
    <submittedName>
        <fullName evidence="1">Pentapeptide repeat-containing protein</fullName>
    </submittedName>
</protein>
<evidence type="ECO:0000313" key="2">
    <source>
        <dbReference type="Proteomes" id="UP000714380"/>
    </source>
</evidence>
<dbReference type="SUPFAM" id="SSF141571">
    <property type="entry name" value="Pentapeptide repeat-like"/>
    <property type="match status" value="1"/>
</dbReference>
<gene>
    <name evidence="1" type="ORF">I9W95_14535</name>
</gene>
<reference evidence="1 2" key="1">
    <citation type="submission" date="2020-12" db="EMBL/GenBank/DDBJ databases">
        <title>Novel Thalassolituus-related marine hydrocarbonoclastic bacteria mediated algae-derived hydrocarbons mineralization in twilight zone of the northern South China Sea.</title>
        <authorList>
            <person name="Dong C."/>
        </authorList>
    </citation>
    <scope>NUCLEOTIDE SEQUENCE [LARGE SCALE GENOMIC DNA]</scope>
    <source>
        <strain evidence="1 2">IMCC1826</strain>
    </source>
</reference>
<dbReference type="Gene3D" id="2.160.20.80">
    <property type="entry name" value="E3 ubiquitin-protein ligase SopA"/>
    <property type="match status" value="1"/>
</dbReference>